<evidence type="ECO:0000313" key="2">
    <source>
        <dbReference type="EMBL" id="CAB0033661.1"/>
    </source>
</evidence>
<evidence type="ECO:0000313" key="3">
    <source>
        <dbReference type="Proteomes" id="UP000479190"/>
    </source>
</evidence>
<dbReference type="Proteomes" id="UP000479190">
    <property type="component" value="Unassembled WGS sequence"/>
</dbReference>
<gene>
    <name evidence="2" type="ORF">TBRA_LOCUS5559</name>
</gene>
<keyword evidence="3" id="KW-1185">Reference proteome</keyword>
<feature type="region of interest" description="Disordered" evidence="1">
    <location>
        <begin position="183"/>
        <end position="216"/>
    </location>
</feature>
<evidence type="ECO:0000256" key="1">
    <source>
        <dbReference type="SAM" id="MobiDB-lite"/>
    </source>
</evidence>
<dbReference type="EMBL" id="CADCXV010000717">
    <property type="protein sequence ID" value="CAB0033661.1"/>
    <property type="molecule type" value="Genomic_DNA"/>
</dbReference>
<feature type="compositionally biased region" description="Low complexity" evidence="1">
    <location>
        <begin position="194"/>
        <end position="212"/>
    </location>
</feature>
<name>A0A6H5IG14_9HYME</name>
<proteinExistence type="predicted"/>
<sequence length="400" mass="45505">MEHQVSASAARSVLEGLIVTHENPFRTQGAEPRINIYEQDGNIDYNYNNIPGEAIEGEAIEGEAMEVEAREDEGQSMEETQLRHWHQVIIERDPRVTFELIGNEVRLTITADRDERCHQESWEPDAPICNKCGRKPDTPGTRIYAARVSEHTHSIWPTYTEAPALVPPARQPPPSAEVAAETTTAWLQPPTLHRSTTATSSRSTQQTDDATSLVDRQSSAEQVYQFRTTASVAQLAEHSPAKGEVSLVRVRPESIFFVRYRKWTFLPKVRGDLFTMYYNIPKARQDRSIGKMFQNFVNVHTIKSVSGPQKMVLKKKQNIHFDVKFSALFKSEIKNGGSHLKNRFLSRYSFEVMFKVKSEVTIGLPVKKYVRHSTRRSSTLRSSCDHKSSSAVSFVWLNRN</sequence>
<protein>
    <submittedName>
        <fullName evidence="2">Uncharacterized protein</fullName>
    </submittedName>
</protein>
<organism evidence="2 3">
    <name type="scientific">Trichogramma brassicae</name>
    <dbReference type="NCBI Taxonomy" id="86971"/>
    <lineage>
        <taxon>Eukaryota</taxon>
        <taxon>Metazoa</taxon>
        <taxon>Ecdysozoa</taxon>
        <taxon>Arthropoda</taxon>
        <taxon>Hexapoda</taxon>
        <taxon>Insecta</taxon>
        <taxon>Pterygota</taxon>
        <taxon>Neoptera</taxon>
        <taxon>Endopterygota</taxon>
        <taxon>Hymenoptera</taxon>
        <taxon>Apocrita</taxon>
        <taxon>Proctotrupomorpha</taxon>
        <taxon>Chalcidoidea</taxon>
        <taxon>Trichogrammatidae</taxon>
        <taxon>Trichogramma</taxon>
    </lineage>
</organism>
<accession>A0A6H5IG14</accession>
<reference evidence="2 3" key="1">
    <citation type="submission" date="2020-02" db="EMBL/GenBank/DDBJ databases">
        <authorList>
            <person name="Ferguson B K."/>
        </authorList>
    </citation>
    <scope>NUCLEOTIDE SEQUENCE [LARGE SCALE GENOMIC DNA]</scope>
</reference>
<dbReference type="AlphaFoldDB" id="A0A6H5IG14"/>